<dbReference type="AlphaFoldDB" id="W4FT10"/>
<protein>
    <recommendedName>
        <fullName evidence="3">Secreted protein</fullName>
    </recommendedName>
</protein>
<dbReference type="GeneID" id="20816614"/>
<sequence>MTFFVPLLLLQGRLLFLQHNLSLQFVLLLKRRFFVALLAVHHVPPRLRKAVTQSFFPRQVVLENVVLVLVSLGHRVFVQQLMLLDDIVRVQLLGHQRLHLHLFQPFQVVLALDPLFVHGLVLHRLLGLEVRPSLRLRLGHVIPRRRFQVAQVVVQGMPLPHRCHFVGLEGAKSRRVHLLHAAALGV</sequence>
<keyword evidence="1" id="KW-0732">Signal</keyword>
<accession>W4FT10</accession>
<gene>
    <name evidence="2" type="ORF">H257_14618</name>
</gene>
<dbReference type="EMBL" id="KI913172">
    <property type="protein sequence ID" value="ETV69793.1"/>
    <property type="molecule type" value="Genomic_DNA"/>
</dbReference>
<feature type="chain" id="PRO_5004841747" description="Secreted protein" evidence="1">
    <location>
        <begin position="23"/>
        <end position="186"/>
    </location>
</feature>
<evidence type="ECO:0000313" key="2">
    <source>
        <dbReference type="EMBL" id="ETV69793.1"/>
    </source>
</evidence>
<organism evidence="2">
    <name type="scientific">Aphanomyces astaci</name>
    <name type="common">Crayfish plague agent</name>
    <dbReference type="NCBI Taxonomy" id="112090"/>
    <lineage>
        <taxon>Eukaryota</taxon>
        <taxon>Sar</taxon>
        <taxon>Stramenopiles</taxon>
        <taxon>Oomycota</taxon>
        <taxon>Saprolegniomycetes</taxon>
        <taxon>Saprolegniales</taxon>
        <taxon>Verrucalvaceae</taxon>
        <taxon>Aphanomyces</taxon>
    </lineage>
</organism>
<dbReference type="VEuPathDB" id="FungiDB:H257_14618"/>
<name>W4FT10_APHAT</name>
<proteinExistence type="predicted"/>
<feature type="signal peptide" evidence="1">
    <location>
        <begin position="1"/>
        <end position="22"/>
    </location>
</feature>
<dbReference type="RefSeq" id="XP_009840807.1">
    <property type="nucleotide sequence ID" value="XM_009842505.1"/>
</dbReference>
<evidence type="ECO:0008006" key="3">
    <source>
        <dbReference type="Google" id="ProtNLM"/>
    </source>
</evidence>
<evidence type="ECO:0000256" key="1">
    <source>
        <dbReference type="SAM" id="SignalP"/>
    </source>
</evidence>
<reference evidence="2" key="1">
    <citation type="submission" date="2013-12" db="EMBL/GenBank/DDBJ databases">
        <title>The Genome Sequence of Aphanomyces astaci APO3.</title>
        <authorList>
            <consortium name="The Broad Institute Genomics Platform"/>
            <person name="Russ C."/>
            <person name="Tyler B."/>
            <person name="van West P."/>
            <person name="Dieguez-Uribeondo J."/>
            <person name="Young S.K."/>
            <person name="Zeng Q."/>
            <person name="Gargeya S."/>
            <person name="Fitzgerald M."/>
            <person name="Abouelleil A."/>
            <person name="Alvarado L."/>
            <person name="Chapman S.B."/>
            <person name="Gainer-Dewar J."/>
            <person name="Goldberg J."/>
            <person name="Griggs A."/>
            <person name="Gujja S."/>
            <person name="Hansen M."/>
            <person name="Howarth C."/>
            <person name="Imamovic A."/>
            <person name="Ireland A."/>
            <person name="Larimer J."/>
            <person name="McCowan C."/>
            <person name="Murphy C."/>
            <person name="Pearson M."/>
            <person name="Poon T.W."/>
            <person name="Priest M."/>
            <person name="Roberts A."/>
            <person name="Saif S."/>
            <person name="Shea T."/>
            <person name="Sykes S."/>
            <person name="Wortman J."/>
            <person name="Nusbaum C."/>
            <person name="Birren B."/>
        </authorList>
    </citation>
    <scope>NUCLEOTIDE SEQUENCE [LARGE SCALE GENOMIC DNA]</scope>
    <source>
        <strain evidence="2">APO3</strain>
    </source>
</reference>